<dbReference type="EMBL" id="CP022048">
    <property type="protein sequence ID" value="ASE38399.1"/>
    <property type="molecule type" value="Genomic_DNA"/>
</dbReference>
<reference evidence="2" key="1">
    <citation type="submission" date="2017-06" db="EMBL/GenBank/DDBJ databases">
        <title>FDA dAtabase for Regulatory Grade micrObial Sequences (FDA-ARGOS): Supporting development and validation of Infectious Disease Dx tests.</title>
        <authorList>
            <person name="Minogue T."/>
            <person name="Wolcott M."/>
            <person name="Wasieloski L."/>
            <person name="Aguilar W."/>
            <person name="Moore D."/>
            <person name="Tallon L."/>
            <person name="Sadzewicz L."/>
            <person name="Sengamalay N."/>
            <person name="Ott S."/>
            <person name="Godinez A."/>
            <person name="Nagaraj S."/>
            <person name="Nadendla S."/>
            <person name="Geyer C."/>
            <person name="Sichtig H."/>
        </authorList>
    </citation>
    <scope>NUCLEOTIDE SEQUENCE [LARGE SCALE GENOMIC DNA]</scope>
    <source>
        <strain evidence="2">FDAARGOS_289</strain>
    </source>
</reference>
<dbReference type="KEGG" id="bvc:CEP68_02145"/>
<accession>A0A1Z3U531</accession>
<dbReference type="Proteomes" id="UP000197050">
    <property type="component" value="Chromosome"/>
</dbReference>
<dbReference type="AlphaFoldDB" id="A0A1Z3U531"/>
<sequence length="66" mass="7164">MSVVALQDVLLAGARIVIEDEIERLIGVLDQLDAHTEDREPDAEDEVVSEDDGVVAAWMPCCGRQG</sequence>
<evidence type="ECO:0000313" key="1">
    <source>
        <dbReference type="EMBL" id="ASE38399.1"/>
    </source>
</evidence>
<proteinExistence type="predicted"/>
<gene>
    <name evidence="1" type="ORF">CEP68_02145</name>
</gene>
<name>A0A1Z3U531_BREVE</name>
<protein>
    <submittedName>
        <fullName evidence="1">Uncharacterized protein</fullName>
    </submittedName>
</protein>
<organism evidence="1 2">
    <name type="scientific">Brevundimonas vesicularis</name>
    <name type="common">Pseudomonas vesicularis</name>
    <dbReference type="NCBI Taxonomy" id="41276"/>
    <lineage>
        <taxon>Bacteria</taxon>
        <taxon>Pseudomonadati</taxon>
        <taxon>Pseudomonadota</taxon>
        <taxon>Alphaproteobacteria</taxon>
        <taxon>Caulobacterales</taxon>
        <taxon>Caulobacteraceae</taxon>
        <taxon>Brevundimonas</taxon>
    </lineage>
</organism>
<evidence type="ECO:0000313" key="2">
    <source>
        <dbReference type="Proteomes" id="UP000197050"/>
    </source>
</evidence>